<dbReference type="AlphaFoldDB" id="A0A450ZHD5"/>
<name>A0A450ZHD5_9GAMM</name>
<organism evidence="2">
    <name type="scientific">Candidatus Kentrum sp. TUN</name>
    <dbReference type="NCBI Taxonomy" id="2126343"/>
    <lineage>
        <taxon>Bacteria</taxon>
        <taxon>Pseudomonadati</taxon>
        <taxon>Pseudomonadota</taxon>
        <taxon>Gammaproteobacteria</taxon>
        <taxon>Candidatus Kentrum</taxon>
    </lineage>
</organism>
<evidence type="ECO:0000313" key="2">
    <source>
        <dbReference type="EMBL" id="VFK53161.1"/>
    </source>
</evidence>
<sequence length="1196" mass="132485">MIRKEINMSIGEIVTGSYLGFLALESRIMFDASDGSGGDFKLNDVSHYGGEGKWIYLASENQEINFSDSLDYDYKSASLHFHVEDPNGKLWLNNPSNPNADGAISEYAGNLYLGKGGVKEQIGNVKGEGTNDLTITFSVDKHFTNHDFEDALNKKDTLYVDSDHHISVDAKDWIFQSRGEKSAIMPGITELCGSPVPHRPHEPGNVELVSESVAFDEFINGKYRISRQFEEGKTWSITRDQSEDGHVLHLKSWDLDVDERGDGLLGPYVCSSELELNRGEVVNFDWNAQAIDDTETAFFYLINTDTLDKDDSRVPAQRIIVDKDNARDSDLGTGWKVGEVVVPDTGNYRFIAVLGSIDESGGKKVGASLQMDNLLVKLSQKTLADIIRQTAYVKSGDGSKEVTITATLDHDSIDKDTFNIISLPAPTTPFEEVDSIFNDTNAHHDFSQGKLVVEHKSNEGSHGRLSIRHQGNGSEEIGRSGKIISYEGKQIGTIGAQNDGENGNPLHIDFNENITSESINALIRNVMHVPQPHALQDNPIISVTNHRGDTHEITVDNKDTYKIPDYVETDIPFEGVNLIGDNTKICQDFAEGWLLMRYGKSKGDPYAQLRIKNQGSGSGQIDRSGDFIRYEGQLIGTVDTEKNGEDGNPLRVDFNENITQEAIQALLQGVAYTHPVPESKTDKLVAIIVDRPDGNEYEITEDNKGTYNIPPAEKCNVITEYPYKGIVIFGDNVKACPDFSEGWLLTEYESEGDSNARLLIRNQGGIEQVDRGNDRIIKYEFVQIGTVDAKENGKDGNSLRIKFNEGVTLEAIQVLLQSVVYTHPAVESGTDRLITTVVDHPDGNEYKITEDNKGKYKICPEKIRASSPQSWLAFATDDDRDFGRPIFPKPLPDILSDYLASIALSGSDSSRHLEFSRETSQWTQYGPGLFQIFVSPKASISPEVSVPISPKVSPEVSVPGETVEGSAKSDNATNPIMFVPNSHVVSRIDCDGLNALFINRNKDFTQDKWFLSDRQFSSDRWFHFQIPGDFFSYTSNKGEVELLAKEKDREELPDWIRFDPTKGSFSGKFPDDSEKQPVTLEVTAREINAGCEVKATFDLCVVSNNAEECVSTSENGNQADYENLNPDKEGDIVDKGNENDNISVFNTDWRVGRPTFSDQLAAAGRPGFEARQTTFMTMSVECSTAITTAITSEASL</sequence>
<reference evidence="2" key="1">
    <citation type="submission" date="2019-02" db="EMBL/GenBank/DDBJ databases">
        <authorList>
            <person name="Gruber-Vodicka R. H."/>
            <person name="Seah K. B. B."/>
        </authorList>
    </citation>
    <scope>NUCLEOTIDE SEQUENCE</scope>
    <source>
        <strain evidence="2">BECK_BY2</strain>
        <strain evidence="1">BECK_BY3</strain>
    </source>
</reference>
<dbReference type="SUPFAM" id="SSF49313">
    <property type="entry name" value="Cadherin-like"/>
    <property type="match status" value="1"/>
</dbReference>
<evidence type="ECO:0008006" key="3">
    <source>
        <dbReference type="Google" id="ProtNLM"/>
    </source>
</evidence>
<accession>A0A450ZHD5</accession>
<dbReference type="InterPro" id="IPR013783">
    <property type="entry name" value="Ig-like_fold"/>
</dbReference>
<dbReference type="GO" id="GO:0016020">
    <property type="term" value="C:membrane"/>
    <property type="evidence" value="ECO:0007669"/>
    <property type="project" value="InterPro"/>
</dbReference>
<dbReference type="GO" id="GO:0005509">
    <property type="term" value="F:calcium ion binding"/>
    <property type="evidence" value="ECO:0007669"/>
    <property type="project" value="InterPro"/>
</dbReference>
<dbReference type="InterPro" id="IPR015919">
    <property type="entry name" value="Cadherin-like_sf"/>
</dbReference>
<dbReference type="EMBL" id="CAADFV010000013">
    <property type="protein sequence ID" value="VFK53161.1"/>
    <property type="molecule type" value="Genomic_DNA"/>
</dbReference>
<dbReference type="EMBL" id="CAADFY010000011">
    <property type="protein sequence ID" value="VFK52639.1"/>
    <property type="molecule type" value="Genomic_DNA"/>
</dbReference>
<protein>
    <recommendedName>
        <fullName evidence="3">Dystroglycan-type cadherin-like domain-containing protein</fullName>
    </recommendedName>
</protein>
<proteinExistence type="predicted"/>
<evidence type="ECO:0000313" key="1">
    <source>
        <dbReference type="EMBL" id="VFK52639.1"/>
    </source>
</evidence>
<gene>
    <name evidence="2" type="ORF">BECKTUN1418E_GA0071001_10137</name>
    <name evidence="1" type="ORF">BECKTUN1418F_GA0071002_10117</name>
</gene>
<dbReference type="Gene3D" id="2.60.40.10">
    <property type="entry name" value="Immunoglobulins"/>
    <property type="match status" value="1"/>
</dbReference>